<dbReference type="EMBL" id="SNYR01000002">
    <property type="protein sequence ID" value="TDQ63613.1"/>
    <property type="molecule type" value="Genomic_DNA"/>
</dbReference>
<feature type="region of interest" description="Disordered" evidence="1">
    <location>
        <begin position="1"/>
        <end position="21"/>
    </location>
</feature>
<gene>
    <name evidence="2" type="ORF">ATL17_1620</name>
</gene>
<evidence type="ECO:0000256" key="1">
    <source>
        <dbReference type="SAM" id="MobiDB-lite"/>
    </source>
</evidence>
<dbReference type="InterPro" id="IPR007499">
    <property type="entry name" value="ERF_bacteria_virus"/>
</dbReference>
<dbReference type="AlphaFoldDB" id="A0A4R6VN66"/>
<dbReference type="Proteomes" id="UP000295391">
    <property type="component" value="Unassembled WGS sequence"/>
</dbReference>
<protein>
    <submittedName>
        <fullName evidence="2">ERF superfamily protein</fullName>
    </submittedName>
</protein>
<proteinExistence type="predicted"/>
<sequence>MSALAKQDEHHEVQTQSQGSAMLDRIMQAASNADMDIDKFERLIALQRDMEKDQAKKEFYAAMSEAQNAMKPIVKNAENNFTGSKYATLEAINREIQPIIYAHGFSITFGEGETQKNNHYRVQATIRHVSGHSETEFMDVPSDGAGAQGGKNKNATQAFGSSVTYARRYLTTAIFNLSITGEDDDAQRASENPPKFERLTPHRAKEIINFHAILKEIDEGQFKKLKNLEAELQGRLAFMPENWIGQFMERIETRREELEAMAEKIDMADRGNPEAYQ</sequence>
<reference evidence="2 3" key="1">
    <citation type="submission" date="2019-03" db="EMBL/GenBank/DDBJ databases">
        <title>Genomic Encyclopedia of Type Strains, Phase III (KMG-III): the genomes of soil and plant-associated and newly described type strains.</title>
        <authorList>
            <person name="Whitman W."/>
        </authorList>
    </citation>
    <scope>NUCLEOTIDE SEQUENCE [LARGE SCALE GENOMIC DNA]</scope>
    <source>
        <strain evidence="2 3">CGMCC 1.7002</strain>
    </source>
</reference>
<evidence type="ECO:0000313" key="2">
    <source>
        <dbReference type="EMBL" id="TDQ63613.1"/>
    </source>
</evidence>
<dbReference type="Pfam" id="PF04404">
    <property type="entry name" value="ERF"/>
    <property type="match status" value="1"/>
</dbReference>
<evidence type="ECO:0000313" key="3">
    <source>
        <dbReference type="Proteomes" id="UP000295391"/>
    </source>
</evidence>
<organism evidence="2 3">
    <name type="scientific">Maritalea mobilis</name>
    <dbReference type="NCBI Taxonomy" id="483324"/>
    <lineage>
        <taxon>Bacteria</taxon>
        <taxon>Pseudomonadati</taxon>
        <taxon>Pseudomonadota</taxon>
        <taxon>Alphaproteobacteria</taxon>
        <taxon>Hyphomicrobiales</taxon>
        <taxon>Devosiaceae</taxon>
        <taxon>Maritalea</taxon>
    </lineage>
</organism>
<comment type="caution">
    <text evidence="2">The sequence shown here is derived from an EMBL/GenBank/DDBJ whole genome shotgun (WGS) entry which is preliminary data.</text>
</comment>
<keyword evidence="3" id="KW-1185">Reference proteome</keyword>
<name>A0A4R6VN66_9HYPH</name>
<accession>A0A4R6VN66</accession>
<feature type="compositionally biased region" description="Basic and acidic residues" evidence="1">
    <location>
        <begin position="1"/>
        <end position="13"/>
    </location>
</feature>
<dbReference type="OrthoDB" id="7856237at2"/>